<keyword evidence="11" id="KW-1185">Reference proteome</keyword>
<accession>A0AAD5WCK5</accession>
<dbReference type="SUPFAM" id="SSF54495">
    <property type="entry name" value="UBC-like"/>
    <property type="match status" value="1"/>
</dbReference>
<comment type="similarity">
    <text evidence="2">Belongs to the ubiquitin-conjugating enzyme family. UEV subfamily.</text>
</comment>
<dbReference type="Proteomes" id="UP001210211">
    <property type="component" value="Unassembled WGS sequence"/>
</dbReference>
<evidence type="ECO:0000256" key="6">
    <source>
        <dbReference type="ARBA" id="ARBA00023054"/>
    </source>
</evidence>
<gene>
    <name evidence="10" type="ORF">LUZ61_015266</name>
</gene>
<dbReference type="InterPro" id="IPR008883">
    <property type="entry name" value="UEV_N"/>
</dbReference>
<evidence type="ECO:0008006" key="12">
    <source>
        <dbReference type="Google" id="ProtNLM"/>
    </source>
</evidence>
<evidence type="ECO:0000259" key="9">
    <source>
        <dbReference type="PROSITE" id="PS51322"/>
    </source>
</evidence>
<evidence type="ECO:0000256" key="2">
    <source>
        <dbReference type="ARBA" id="ARBA00009594"/>
    </source>
</evidence>
<feature type="domain" description="SB" evidence="8">
    <location>
        <begin position="259"/>
        <end position="327"/>
    </location>
</feature>
<dbReference type="Pfam" id="PF05743">
    <property type="entry name" value="UEV"/>
    <property type="match status" value="1"/>
</dbReference>
<dbReference type="InterPro" id="IPR052070">
    <property type="entry name" value="ESCRT-I_UEV_domain"/>
</dbReference>
<dbReference type="PANTHER" id="PTHR23306">
    <property type="entry name" value="TUMOR SUSCEPTIBILITY GENE 101 PROTEIN-RELATED"/>
    <property type="match status" value="1"/>
</dbReference>
<keyword evidence="6" id="KW-0175">Coiled coil</keyword>
<keyword evidence="3 7" id="KW-0813">Transport</keyword>
<keyword evidence="4" id="KW-0967">Endosome</keyword>
<dbReference type="PROSITE" id="PS51312">
    <property type="entry name" value="SB"/>
    <property type="match status" value="1"/>
</dbReference>
<evidence type="ECO:0000313" key="11">
    <source>
        <dbReference type="Proteomes" id="UP001210211"/>
    </source>
</evidence>
<dbReference type="InterPro" id="IPR016135">
    <property type="entry name" value="UBQ-conjugating_enzyme/RWD"/>
</dbReference>
<protein>
    <recommendedName>
        <fullName evidence="12">Protein ELC-like</fullName>
    </recommendedName>
</protein>
<comment type="caution">
    <text evidence="10">The sequence shown here is derived from an EMBL/GenBank/DDBJ whole genome shotgun (WGS) entry which is preliminary data.</text>
</comment>
<dbReference type="GO" id="GO:0000813">
    <property type="term" value="C:ESCRT I complex"/>
    <property type="evidence" value="ECO:0007669"/>
    <property type="project" value="TreeGrafter"/>
</dbReference>
<evidence type="ECO:0000256" key="1">
    <source>
        <dbReference type="ARBA" id="ARBA00004177"/>
    </source>
</evidence>
<evidence type="ECO:0000256" key="5">
    <source>
        <dbReference type="ARBA" id="ARBA00022927"/>
    </source>
</evidence>
<sequence length="334" mass="38332">MAPSQEITALANQLVASDPFMYSNPLPALPYPYSDRHIIGNHLVSLSNSFPSFHAFPCPFVHNDGRSVTLIRIEGSIFINNCTLALSIWLLETYPHVAPVVYLSPPRDMVLVPEYEYVNSSTGMVSIPYLTNWGTIASNLADLVKEMEMLFSVYHPFCSEYDPRDDLILEIAKAISKDIYGNEMELTRLMQVQSVLKEKDEALMLHLGELEMERDTLEEHSEMEMMNVNLMTSWLCENERRLKAVWTRDDGEVEELFQILDEKGIFDNIIADRAIDDTIYALDKAVQEGCRPVDTYLKSVRGLSREQFFHRAVQMKQRQGGRARRSLRVLIDTW</sequence>
<proteinExistence type="inferred from homology"/>
<dbReference type="GO" id="GO:0043130">
    <property type="term" value="F:ubiquitin binding"/>
    <property type="evidence" value="ECO:0007669"/>
    <property type="project" value="TreeGrafter"/>
</dbReference>
<organism evidence="10 11">
    <name type="scientific">Rhynchospora tenuis</name>
    <dbReference type="NCBI Taxonomy" id="198213"/>
    <lineage>
        <taxon>Eukaryota</taxon>
        <taxon>Viridiplantae</taxon>
        <taxon>Streptophyta</taxon>
        <taxon>Embryophyta</taxon>
        <taxon>Tracheophyta</taxon>
        <taxon>Spermatophyta</taxon>
        <taxon>Magnoliopsida</taxon>
        <taxon>Liliopsida</taxon>
        <taxon>Poales</taxon>
        <taxon>Cyperaceae</taxon>
        <taxon>Cyperoideae</taxon>
        <taxon>Rhynchosporeae</taxon>
        <taxon>Rhynchospora</taxon>
    </lineage>
</organism>
<evidence type="ECO:0000313" key="10">
    <source>
        <dbReference type="EMBL" id="KAJ3686102.1"/>
    </source>
</evidence>
<dbReference type="AlphaFoldDB" id="A0AAD5WCK5"/>
<dbReference type="InterPro" id="IPR037202">
    <property type="entry name" value="ESCRT_assembly_dom"/>
</dbReference>
<dbReference type="PANTHER" id="PTHR23306:SF3">
    <property type="entry name" value="TUMOR SUPPRESSOR PROTEIN 101"/>
    <property type="match status" value="1"/>
</dbReference>
<dbReference type="Gene3D" id="6.10.140.820">
    <property type="match status" value="1"/>
</dbReference>
<dbReference type="CDD" id="cd11685">
    <property type="entry name" value="UEV_TSG101-like"/>
    <property type="match status" value="1"/>
</dbReference>
<dbReference type="EMBL" id="JAMRDG010000002">
    <property type="protein sequence ID" value="KAJ3686102.1"/>
    <property type="molecule type" value="Genomic_DNA"/>
</dbReference>
<feature type="domain" description="UEV" evidence="9">
    <location>
        <begin position="20"/>
        <end position="161"/>
    </location>
</feature>
<dbReference type="Gene3D" id="3.10.110.10">
    <property type="entry name" value="Ubiquitin Conjugating Enzyme"/>
    <property type="match status" value="1"/>
</dbReference>
<evidence type="ECO:0000259" key="8">
    <source>
        <dbReference type="PROSITE" id="PS51312"/>
    </source>
</evidence>
<dbReference type="GO" id="GO:0015031">
    <property type="term" value="P:protein transport"/>
    <property type="evidence" value="ECO:0007669"/>
    <property type="project" value="UniProtKB-UniRule"/>
</dbReference>
<evidence type="ECO:0000256" key="3">
    <source>
        <dbReference type="ARBA" id="ARBA00022448"/>
    </source>
</evidence>
<dbReference type="Pfam" id="PF09454">
    <property type="entry name" value="Vps23_core"/>
    <property type="match status" value="1"/>
</dbReference>
<dbReference type="SUPFAM" id="SSF140111">
    <property type="entry name" value="Endosomal sorting complex assembly domain"/>
    <property type="match status" value="1"/>
</dbReference>
<comment type="subcellular location">
    <subcellularLocation>
        <location evidence="1">Endosome</location>
    </subcellularLocation>
</comment>
<name>A0AAD5WCK5_9POAL</name>
<dbReference type="InterPro" id="IPR017916">
    <property type="entry name" value="SB_dom"/>
</dbReference>
<dbReference type="PROSITE" id="PS51322">
    <property type="entry name" value="UEV"/>
    <property type="match status" value="1"/>
</dbReference>
<evidence type="ECO:0000256" key="4">
    <source>
        <dbReference type="ARBA" id="ARBA00022753"/>
    </source>
</evidence>
<reference evidence="10 11" key="1">
    <citation type="journal article" date="2022" name="Cell">
        <title>Repeat-based holocentromeres influence genome architecture and karyotype evolution.</title>
        <authorList>
            <person name="Hofstatter P.G."/>
            <person name="Thangavel G."/>
            <person name="Lux T."/>
            <person name="Neumann P."/>
            <person name="Vondrak T."/>
            <person name="Novak P."/>
            <person name="Zhang M."/>
            <person name="Costa L."/>
            <person name="Castellani M."/>
            <person name="Scott A."/>
            <person name="Toegelov H."/>
            <person name="Fuchs J."/>
            <person name="Mata-Sucre Y."/>
            <person name="Dias Y."/>
            <person name="Vanzela A.L.L."/>
            <person name="Huettel B."/>
            <person name="Almeida C.C.S."/>
            <person name="Simkova H."/>
            <person name="Souza G."/>
            <person name="Pedrosa-Harand A."/>
            <person name="Macas J."/>
            <person name="Mayer K.F.X."/>
            <person name="Houben A."/>
            <person name="Marques A."/>
        </authorList>
    </citation>
    <scope>NUCLEOTIDE SEQUENCE [LARGE SCALE GENOMIC DNA]</scope>
    <source>
        <strain evidence="10">RhyTen1mFocal</strain>
    </source>
</reference>
<keyword evidence="5 7" id="KW-0653">Protein transport</keyword>
<evidence type="ECO:0000256" key="7">
    <source>
        <dbReference type="PROSITE-ProRule" id="PRU00644"/>
    </source>
</evidence>
<dbReference type="GO" id="GO:0008333">
    <property type="term" value="P:endosome to lysosome transport"/>
    <property type="evidence" value="ECO:0007669"/>
    <property type="project" value="TreeGrafter"/>
</dbReference>